<evidence type="ECO:0000313" key="14">
    <source>
        <dbReference type="Proteomes" id="UP001164459"/>
    </source>
</evidence>
<keyword evidence="13" id="KW-0808">Transferase</keyword>
<dbReference type="EMBL" id="CP114040">
    <property type="protein sequence ID" value="WAS90784.1"/>
    <property type="molecule type" value="Genomic_DNA"/>
</dbReference>
<dbReference type="InterPro" id="IPR043131">
    <property type="entry name" value="BCAT-like_N"/>
</dbReference>
<evidence type="ECO:0000256" key="9">
    <source>
        <dbReference type="ARBA" id="ARBA00048798"/>
    </source>
</evidence>
<dbReference type="Gene3D" id="3.30.470.10">
    <property type="match status" value="1"/>
</dbReference>
<evidence type="ECO:0000256" key="11">
    <source>
        <dbReference type="RuleBase" id="RU004106"/>
    </source>
</evidence>
<dbReference type="Gene3D" id="3.20.10.10">
    <property type="entry name" value="D-amino Acid Aminotransferase, subunit A, domain 2"/>
    <property type="match status" value="1"/>
</dbReference>
<evidence type="ECO:0000256" key="5">
    <source>
        <dbReference type="ARBA" id="ARBA00009320"/>
    </source>
</evidence>
<dbReference type="InterPro" id="IPR018300">
    <property type="entry name" value="Aminotrans_IV_CS"/>
</dbReference>
<comment type="pathway">
    <text evidence="2">Amino-acid biosynthesis; L-isoleucine biosynthesis; L-isoleucine from 2-oxobutanoate: step 4/4.</text>
</comment>
<evidence type="ECO:0000256" key="4">
    <source>
        <dbReference type="ARBA" id="ARBA00005072"/>
    </source>
</evidence>
<comment type="pathway">
    <text evidence="4">Amino-acid biosynthesis; L-leucine biosynthesis; L-leucine from 3-methyl-2-oxobutanoate: step 4/4.</text>
</comment>
<dbReference type="EC" id="2.6.1.42" evidence="6"/>
<evidence type="ECO:0000256" key="1">
    <source>
        <dbReference type="ARBA" id="ARBA00001933"/>
    </source>
</evidence>
<sequence>MTAELVWLDGQLVPADAARFGLLTHSLHYGTAVFDGGRHYRLADGGVGVFRLRDHVRRFLASAASLWMSLPYTAEQLHAATLAVVRASGRGDGYVRQLAFYGDARIGLGARNPVHVAVLAWEPAGSPGALTKIRIASLGHGAGWIPTAKHAGHYGRAFLALREAEASGHDDALFLGDDGTVVEATGANLFIVRDGRLVTPPDHEPLLPGITRASVLALAADLGIPTLEAPIPRHHLFSADEVFLANSAAELRPVALVEGRRLAAPGPVTARLVARYRAVARGEAPDHHDWIDRVEDPQ</sequence>
<dbReference type="InterPro" id="IPR001544">
    <property type="entry name" value="Aminotrans_IV"/>
</dbReference>
<dbReference type="InterPro" id="IPR050571">
    <property type="entry name" value="Class-IV_PLP-Dep_Aminotrnsfr"/>
</dbReference>
<evidence type="ECO:0000256" key="7">
    <source>
        <dbReference type="ARBA" id="ARBA00022898"/>
    </source>
</evidence>
<keyword evidence="7 12" id="KW-0663">Pyridoxal phosphate</keyword>
<keyword evidence="13" id="KW-0032">Aminotransferase</keyword>
<dbReference type="PROSITE" id="PS00770">
    <property type="entry name" value="AA_TRANSFER_CLASS_4"/>
    <property type="match status" value="1"/>
</dbReference>
<comment type="catalytic activity">
    <reaction evidence="9">
        <text>L-isoleucine + 2-oxoglutarate = (S)-3-methyl-2-oxopentanoate + L-glutamate</text>
        <dbReference type="Rhea" id="RHEA:24801"/>
        <dbReference type="ChEBI" id="CHEBI:16810"/>
        <dbReference type="ChEBI" id="CHEBI:29985"/>
        <dbReference type="ChEBI" id="CHEBI:35146"/>
        <dbReference type="ChEBI" id="CHEBI:58045"/>
        <dbReference type="EC" id="2.6.1.42"/>
    </reaction>
</comment>
<dbReference type="InterPro" id="IPR036038">
    <property type="entry name" value="Aminotransferase-like"/>
</dbReference>
<evidence type="ECO:0000256" key="3">
    <source>
        <dbReference type="ARBA" id="ARBA00004931"/>
    </source>
</evidence>
<dbReference type="Pfam" id="PF01063">
    <property type="entry name" value="Aminotran_4"/>
    <property type="match status" value="1"/>
</dbReference>
<comment type="pathway">
    <text evidence="3">Amino-acid biosynthesis; L-valine biosynthesis; L-valine from pyruvate: step 4/4.</text>
</comment>
<keyword evidence="14" id="KW-1185">Reference proteome</keyword>
<evidence type="ECO:0000256" key="2">
    <source>
        <dbReference type="ARBA" id="ARBA00004824"/>
    </source>
</evidence>
<dbReference type="SUPFAM" id="SSF56752">
    <property type="entry name" value="D-aminoacid aminotransferase-like PLP-dependent enzymes"/>
    <property type="match status" value="1"/>
</dbReference>
<evidence type="ECO:0000256" key="6">
    <source>
        <dbReference type="ARBA" id="ARBA00013053"/>
    </source>
</evidence>
<dbReference type="RefSeq" id="WP_269033111.1">
    <property type="nucleotide sequence ID" value="NZ_CP114040.1"/>
</dbReference>
<comment type="similarity">
    <text evidence="5 11">Belongs to the class-IV pyridoxal-phosphate-dependent aminotransferase family.</text>
</comment>
<dbReference type="GO" id="GO:0008483">
    <property type="term" value="F:transaminase activity"/>
    <property type="evidence" value="ECO:0007669"/>
    <property type="project" value="UniProtKB-KW"/>
</dbReference>
<dbReference type="InterPro" id="IPR043132">
    <property type="entry name" value="BCAT-like_C"/>
</dbReference>
<dbReference type="CDD" id="cd00449">
    <property type="entry name" value="PLPDE_IV"/>
    <property type="match status" value="1"/>
</dbReference>
<comment type="catalytic activity">
    <reaction evidence="10">
        <text>L-leucine + 2-oxoglutarate = 4-methyl-2-oxopentanoate + L-glutamate</text>
        <dbReference type="Rhea" id="RHEA:18321"/>
        <dbReference type="ChEBI" id="CHEBI:16810"/>
        <dbReference type="ChEBI" id="CHEBI:17865"/>
        <dbReference type="ChEBI" id="CHEBI:29985"/>
        <dbReference type="ChEBI" id="CHEBI:57427"/>
        <dbReference type="EC" id="2.6.1.42"/>
    </reaction>
</comment>
<dbReference type="PANTHER" id="PTHR42743:SF11">
    <property type="entry name" value="AMINODEOXYCHORISMATE LYASE"/>
    <property type="match status" value="1"/>
</dbReference>
<name>A0ABY7GV51_9BACT</name>
<evidence type="ECO:0000313" key="13">
    <source>
        <dbReference type="EMBL" id="WAS90784.1"/>
    </source>
</evidence>
<accession>A0ABY7GV51</accession>
<comment type="cofactor">
    <cofactor evidence="1 12">
        <name>pyridoxal 5'-phosphate</name>
        <dbReference type="ChEBI" id="CHEBI:597326"/>
    </cofactor>
</comment>
<evidence type="ECO:0000256" key="10">
    <source>
        <dbReference type="ARBA" id="ARBA00049229"/>
    </source>
</evidence>
<organism evidence="13 14">
    <name type="scientific">Nannocystis punicea</name>
    <dbReference type="NCBI Taxonomy" id="2995304"/>
    <lineage>
        <taxon>Bacteria</taxon>
        <taxon>Pseudomonadati</taxon>
        <taxon>Myxococcota</taxon>
        <taxon>Polyangia</taxon>
        <taxon>Nannocystales</taxon>
        <taxon>Nannocystaceae</taxon>
        <taxon>Nannocystis</taxon>
    </lineage>
</organism>
<evidence type="ECO:0000256" key="12">
    <source>
        <dbReference type="RuleBase" id="RU004516"/>
    </source>
</evidence>
<dbReference type="Proteomes" id="UP001164459">
    <property type="component" value="Chromosome"/>
</dbReference>
<comment type="catalytic activity">
    <reaction evidence="8">
        <text>L-valine + 2-oxoglutarate = 3-methyl-2-oxobutanoate + L-glutamate</text>
        <dbReference type="Rhea" id="RHEA:24813"/>
        <dbReference type="ChEBI" id="CHEBI:11851"/>
        <dbReference type="ChEBI" id="CHEBI:16810"/>
        <dbReference type="ChEBI" id="CHEBI:29985"/>
        <dbReference type="ChEBI" id="CHEBI:57762"/>
        <dbReference type="EC" id="2.6.1.42"/>
    </reaction>
</comment>
<evidence type="ECO:0000256" key="8">
    <source>
        <dbReference type="ARBA" id="ARBA00048212"/>
    </source>
</evidence>
<dbReference type="PANTHER" id="PTHR42743">
    <property type="entry name" value="AMINO-ACID AMINOTRANSFERASE"/>
    <property type="match status" value="1"/>
</dbReference>
<proteinExistence type="inferred from homology"/>
<reference evidence="13" key="1">
    <citation type="submission" date="2022-11" db="EMBL/GenBank/DDBJ databases">
        <title>Minimal conservation of predation-associated metabolite biosynthetic gene clusters underscores biosynthetic potential of Myxococcota including descriptions for ten novel species: Archangium lansinium sp. nov., Myxococcus landrumus sp. nov., Nannocystis bai.</title>
        <authorList>
            <person name="Ahearne A."/>
            <person name="Stevens C."/>
            <person name="Dowd S."/>
        </authorList>
    </citation>
    <scope>NUCLEOTIDE SEQUENCE</scope>
    <source>
        <strain evidence="13">Fl3</strain>
    </source>
</reference>
<gene>
    <name evidence="13" type="ORF">O0S08_31740</name>
</gene>
<protein>
    <recommendedName>
        <fullName evidence="6">branched-chain-amino-acid transaminase</fullName>
        <ecNumber evidence="6">2.6.1.42</ecNumber>
    </recommendedName>
</protein>